<dbReference type="GO" id="GO:0047034">
    <property type="term" value="F:15-hydroxyicosatetraenoate dehydrogenase activity"/>
    <property type="evidence" value="ECO:0007669"/>
    <property type="project" value="UniProtKB-EC"/>
</dbReference>
<dbReference type="SUPFAM" id="SSF51735">
    <property type="entry name" value="NAD(P)-binding Rossmann-fold domains"/>
    <property type="match status" value="1"/>
</dbReference>
<dbReference type="PRINTS" id="PR00081">
    <property type="entry name" value="GDHRDH"/>
</dbReference>
<evidence type="ECO:0000256" key="1">
    <source>
        <dbReference type="ARBA" id="ARBA00006484"/>
    </source>
</evidence>
<evidence type="ECO:0000256" key="19">
    <source>
        <dbReference type="ARBA" id="ARBA00048921"/>
    </source>
</evidence>
<comment type="catalytic activity">
    <reaction evidence="10">
        <text>resolvin D1 + NAD(+) = 8-oxoresolvin D1 + NADH + H(+)</text>
        <dbReference type="Rhea" id="RHEA:50124"/>
        <dbReference type="ChEBI" id="CHEBI:15378"/>
        <dbReference type="ChEBI" id="CHEBI:57540"/>
        <dbReference type="ChEBI" id="CHEBI:57945"/>
        <dbReference type="ChEBI" id="CHEBI:132079"/>
        <dbReference type="ChEBI" id="CHEBI:132080"/>
    </reaction>
    <physiologicalReaction direction="left-to-right" evidence="10">
        <dbReference type="Rhea" id="RHEA:50125"/>
    </physiologicalReaction>
</comment>
<organism evidence="23 24">
    <name type="scientific">Stichopus japonicus</name>
    <name type="common">Sea cucumber</name>
    <dbReference type="NCBI Taxonomy" id="307972"/>
    <lineage>
        <taxon>Eukaryota</taxon>
        <taxon>Metazoa</taxon>
        <taxon>Echinodermata</taxon>
        <taxon>Eleutherozoa</taxon>
        <taxon>Echinozoa</taxon>
        <taxon>Holothuroidea</taxon>
        <taxon>Aspidochirotacea</taxon>
        <taxon>Aspidochirotida</taxon>
        <taxon>Stichopodidae</taxon>
        <taxon>Apostichopus</taxon>
    </lineage>
</organism>
<evidence type="ECO:0000256" key="12">
    <source>
        <dbReference type="ARBA" id="ARBA00048140"/>
    </source>
</evidence>
<dbReference type="PANTHER" id="PTHR44229">
    <property type="entry name" value="15-HYDROXYPROSTAGLANDIN DEHYDROGENASE [NAD(+)]"/>
    <property type="match status" value="1"/>
</dbReference>
<dbReference type="GO" id="GO:0005737">
    <property type="term" value="C:cytoplasm"/>
    <property type="evidence" value="ECO:0007669"/>
    <property type="project" value="TreeGrafter"/>
</dbReference>
<accession>A0A2G8JY54</accession>
<dbReference type="GO" id="GO:0016404">
    <property type="term" value="F:15-hydroxyprostaglandin dehydrogenase (NAD+) activity"/>
    <property type="evidence" value="ECO:0007669"/>
    <property type="project" value="UniProtKB-EC"/>
</dbReference>
<dbReference type="PANTHER" id="PTHR44229:SF4">
    <property type="entry name" value="15-HYDROXYPROSTAGLANDIN DEHYDROGENASE [NAD(+)]"/>
    <property type="match status" value="1"/>
</dbReference>
<evidence type="ECO:0000313" key="23">
    <source>
        <dbReference type="EMBL" id="PIK40678.1"/>
    </source>
</evidence>
<comment type="catalytic activity">
    <reaction evidence="16">
        <text>lipoxin A4 + NAD(+) = 15-oxo-(5S,6R)-dihydroxy-(7E,9E,11Z,13E)-eicosatetraenoate + NADH + H(+)</text>
        <dbReference type="Rhea" id="RHEA:41572"/>
        <dbReference type="ChEBI" id="CHEBI:15378"/>
        <dbReference type="ChEBI" id="CHEBI:57540"/>
        <dbReference type="ChEBI" id="CHEBI:57945"/>
        <dbReference type="ChEBI" id="CHEBI:67026"/>
        <dbReference type="ChEBI" id="CHEBI:78311"/>
    </reaction>
    <physiologicalReaction direction="left-to-right" evidence="16">
        <dbReference type="Rhea" id="RHEA:41573"/>
    </physiologicalReaction>
</comment>
<comment type="caution">
    <text evidence="23">The sequence shown here is derived from an EMBL/GenBank/DDBJ whole genome shotgun (WGS) entry which is preliminary data.</text>
</comment>
<evidence type="ECO:0000256" key="14">
    <source>
        <dbReference type="ARBA" id="ARBA00048170"/>
    </source>
</evidence>
<evidence type="ECO:0000256" key="13">
    <source>
        <dbReference type="ARBA" id="ARBA00048144"/>
    </source>
</evidence>
<evidence type="ECO:0000256" key="7">
    <source>
        <dbReference type="ARBA" id="ARBA00042026"/>
    </source>
</evidence>
<comment type="function">
    <text evidence="8">Catalyzes the NAD-dependent dehydrogenation (oxidation) of a broad array of hydroxylated polyunsaturated fatty acids (mainly eicosanoids and docosanoids, including prostaglandins, lipoxins and resolvins), yielding their corresponding keto (oxo) metabolites. Decreases the levels of the pro-proliferative prostaglandins such as prostaglandin E2 (whose activity is increased in cancer because of an increase in the expression of cyclooxygenase 2) and generates oxo-fatty acid products that can profoundly influence cell function by abrogating pro-inflammatory cytokine expression. Converts resolvins E1, D1 and D2 to their oxo products, which represents a mode of resolvin inactivation. Resolvin E1 plays important roles during the resolution phase of acute inflammation, while resolvins D1 and D2 have a unique role in obesity-induced adipose inflammation.</text>
</comment>
<evidence type="ECO:0000256" key="4">
    <source>
        <dbReference type="ARBA" id="ARBA00039060"/>
    </source>
</evidence>
<evidence type="ECO:0000256" key="6">
    <source>
        <dbReference type="ARBA" id="ARBA00041812"/>
    </source>
</evidence>
<comment type="catalytic activity">
    <reaction evidence="17">
        <text>prostaglandin A1 + NAD(+) = 15-oxo-prostaglandin A1 + NADH + H(+)</text>
        <dbReference type="Rhea" id="RHEA:41263"/>
        <dbReference type="ChEBI" id="CHEBI:15378"/>
        <dbReference type="ChEBI" id="CHEBI:57398"/>
        <dbReference type="ChEBI" id="CHEBI:57540"/>
        <dbReference type="ChEBI" id="CHEBI:57945"/>
        <dbReference type="ChEBI" id="CHEBI:85072"/>
    </reaction>
    <physiologicalReaction direction="left-to-right" evidence="17">
        <dbReference type="Rhea" id="RHEA:41264"/>
    </physiologicalReaction>
</comment>
<evidence type="ECO:0000256" key="18">
    <source>
        <dbReference type="ARBA" id="ARBA00048739"/>
    </source>
</evidence>
<evidence type="ECO:0000256" key="22">
    <source>
        <dbReference type="RuleBase" id="RU000363"/>
    </source>
</evidence>
<dbReference type="EC" id="1.1.1.141" evidence="3"/>
<evidence type="ECO:0000313" key="24">
    <source>
        <dbReference type="Proteomes" id="UP000230750"/>
    </source>
</evidence>
<dbReference type="InterPro" id="IPR036291">
    <property type="entry name" value="NAD(P)-bd_dom_sf"/>
</dbReference>
<comment type="catalytic activity">
    <reaction evidence="14">
        <text>resolvin D1 + NAD(+) = 17-oxoresolvin D1 + NADH + H(+)</text>
        <dbReference type="Rhea" id="RHEA:50128"/>
        <dbReference type="ChEBI" id="CHEBI:15378"/>
        <dbReference type="ChEBI" id="CHEBI:57540"/>
        <dbReference type="ChEBI" id="CHEBI:57945"/>
        <dbReference type="ChEBI" id="CHEBI:132079"/>
        <dbReference type="ChEBI" id="CHEBI:132081"/>
    </reaction>
    <physiologicalReaction direction="left-to-right" evidence="14">
        <dbReference type="Rhea" id="RHEA:50129"/>
    </physiologicalReaction>
</comment>
<comment type="catalytic activity">
    <reaction evidence="9">
        <text>prostaglandin E1 + NAD(+) = 15-oxoprostaglandin E1 + NADH + H(+)</text>
        <dbReference type="Rhea" id="RHEA:16477"/>
        <dbReference type="ChEBI" id="CHEBI:15378"/>
        <dbReference type="ChEBI" id="CHEBI:57397"/>
        <dbReference type="ChEBI" id="CHEBI:57401"/>
        <dbReference type="ChEBI" id="CHEBI:57540"/>
        <dbReference type="ChEBI" id="CHEBI:57945"/>
    </reaction>
    <physiologicalReaction direction="left-to-right" evidence="9">
        <dbReference type="Rhea" id="RHEA:16478"/>
    </physiologicalReaction>
</comment>
<evidence type="ECO:0000256" key="16">
    <source>
        <dbReference type="ARBA" id="ARBA00048535"/>
    </source>
</evidence>
<evidence type="ECO:0000256" key="8">
    <source>
        <dbReference type="ARBA" id="ARBA00045705"/>
    </source>
</evidence>
<evidence type="ECO:0000256" key="17">
    <source>
        <dbReference type="ARBA" id="ARBA00048611"/>
    </source>
</evidence>
<comment type="catalytic activity">
    <reaction evidence="18">
        <text>prostaglandin E2 + NAD(+) = 15-oxoprostaglandin E2 + NADH + H(+)</text>
        <dbReference type="Rhea" id="RHEA:11876"/>
        <dbReference type="ChEBI" id="CHEBI:15378"/>
        <dbReference type="ChEBI" id="CHEBI:57400"/>
        <dbReference type="ChEBI" id="CHEBI:57540"/>
        <dbReference type="ChEBI" id="CHEBI:57945"/>
        <dbReference type="ChEBI" id="CHEBI:606564"/>
        <dbReference type="EC" id="1.1.1.141"/>
    </reaction>
    <physiologicalReaction direction="left-to-right" evidence="18">
        <dbReference type="Rhea" id="RHEA:11877"/>
    </physiologicalReaction>
</comment>
<comment type="catalytic activity">
    <reaction evidence="11">
        <text>14-hydroxy-(4Z,7Z,10Z,12E,16Z,19Z)-docosahexaenoate + NAD(+) = 14-oxo-(4Z,7Z,10Z,12E,16Z,19Z)-docosahexaenoate + NADH + H(+)</text>
        <dbReference type="Rhea" id="RHEA:48952"/>
        <dbReference type="ChEBI" id="CHEBI:15378"/>
        <dbReference type="ChEBI" id="CHEBI:57540"/>
        <dbReference type="ChEBI" id="CHEBI:57945"/>
        <dbReference type="ChEBI" id="CHEBI:90866"/>
        <dbReference type="ChEBI" id="CHEBI:90867"/>
    </reaction>
    <physiologicalReaction direction="left-to-right" evidence="11">
        <dbReference type="Rhea" id="RHEA:48953"/>
    </physiologicalReaction>
</comment>
<dbReference type="Pfam" id="PF00106">
    <property type="entry name" value="adh_short"/>
    <property type="match status" value="1"/>
</dbReference>
<comment type="catalytic activity">
    <reaction evidence="20">
        <text>(15S)-hydroxy-(5Z,8Z,11Z,13E)-eicosatetraenoate + NAD(+) = 15-oxo-(5Z,8Z,11Z,13E)-eicosatetraenoate + NADH + H(+)</text>
        <dbReference type="Rhea" id="RHEA:23260"/>
        <dbReference type="ChEBI" id="CHEBI:15378"/>
        <dbReference type="ChEBI" id="CHEBI:57409"/>
        <dbReference type="ChEBI" id="CHEBI:57410"/>
        <dbReference type="ChEBI" id="CHEBI:57540"/>
        <dbReference type="ChEBI" id="CHEBI:57945"/>
        <dbReference type="EC" id="1.1.1.232"/>
    </reaction>
    <physiologicalReaction direction="left-to-right" evidence="20">
        <dbReference type="Rhea" id="RHEA:23261"/>
    </physiologicalReaction>
</comment>
<sequence>MKIENKVALVTGGADGIGKAVSQCLLEKGAKTLVRLCYLFRIEVLYCNLKFATSGNQFRSFNVSRPTYTQGKAGLFISKLRGVHFFSILFVAILDINEDLGKETVNKFSEKFGSNKVRFIHCNVADDKKLKECFQEAFDVFGTLDIVVNNAGVATANHRRAIEINLIAVINGCFYAEELMTKQKREEKGVIVNTASMAGLMTGAAYVNSNYYAAKHGVVGLTKSLPISSDEFSKDLRVAAICPALVLTSIFKSQDVMDDEKMKKCVESSLEYEVK</sequence>
<evidence type="ECO:0000256" key="11">
    <source>
        <dbReference type="ARBA" id="ARBA00048008"/>
    </source>
</evidence>
<comment type="catalytic activity">
    <reaction evidence="12">
        <text>15-oxo-(5S,6R)-dihydroxy-(7E,9E,11Z)-eicosatrienoate + NADH + H(+) = (5S,6R,15S)-trihydroxy-(7E,9E,11Z)-eicosatrienoate + NAD(+)</text>
        <dbReference type="Rhea" id="RHEA:41596"/>
        <dbReference type="ChEBI" id="CHEBI:15378"/>
        <dbReference type="ChEBI" id="CHEBI:57540"/>
        <dbReference type="ChEBI" id="CHEBI:57945"/>
        <dbReference type="ChEBI" id="CHEBI:78325"/>
        <dbReference type="ChEBI" id="CHEBI:78329"/>
    </reaction>
    <physiologicalReaction direction="left-to-right" evidence="12">
        <dbReference type="Rhea" id="RHEA:41597"/>
    </physiologicalReaction>
</comment>
<evidence type="ECO:0000256" key="20">
    <source>
        <dbReference type="ARBA" id="ARBA00049151"/>
    </source>
</evidence>
<keyword evidence="24" id="KW-1185">Reference proteome</keyword>
<dbReference type="STRING" id="307972.A0A2G8JY54"/>
<comment type="catalytic activity">
    <reaction evidence="13">
        <text>(11R)-hydroxy-(5Z,8Z,12E,14Z)-eicosatetraenoate + NAD(+) = 11-oxo-(5Z,8Z,12E,14Z)-eicosatetraenoate + NADH + H(+)</text>
        <dbReference type="Rhea" id="RHEA:48640"/>
        <dbReference type="ChEBI" id="CHEBI:15378"/>
        <dbReference type="ChEBI" id="CHEBI:57540"/>
        <dbReference type="ChEBI" id="CHEBI:57945"/>
        <dbReference type="ChEBI" id="CHEBI:78836"/>
        <dbReference type="ChEBI" id="CHEBI:90697"/>
    </reaction>
    <physiologicalReaction direction="left-to-right" evidence="13">
        <dbReference type="Rhea" id="RHEA:48641"/>
    </physiologicalReaction>
</comment>
<dbReference type="Proteomes" id="UP000230750">
    <property type="component" value="Unassembled WGS sequence"/>
</dbReference>
<evidence type="ECO:0000256" key="3">
    <source>
        <dbReference type="ARBA" id="ARBA00038968"/>
    </source>
</evidence>
<keyword evidence="2" id="KW-0560">Oxidoreductase</keyword>
<evidence type="ECO:0000256" key="5">
    <source>
        <dbReference type="ARBA" id="ARBA00040276"/>
    </source>
</evidence>
<evidence type="ECO:0000256" key="2">
    <source>
        <dbReference type="ARBA" id="ARBA00023002"/>
    </source>
</evidence>
<name>A0A2G8JY54_STIJA</name>
<dbReference type="InterPro" id="IPR002347">
    <property type="entry name" value="SDR_fam"/>
</dbReference>
<dbReference type="EMBL" id="MRZV01001096">
    <property type="protein sequence ID" value="PIK40678.1"/>
    <property type="molecule type" value="Genomic_DNA"/>
</dbReference>
<reference evidence="23 24" key="1">
    <citation type="journal article" date="2017" name="PLoS Biol.">
        <title>The sea cucumber genome provides insights into morphological evolution and visceral regeneration.</title>
        <authorList>
            <person name="Zhang X."/>
            <person name="Sun L."/>
            <person name="Yuan J."/>
            <person name="Sun Y."/>
            <person name="Gao Y."/>
            <person name="Zhang L."/>
            <person name="Li S."/>
            <person name="Dai H."/>
            <person name="Hamel J.F."/>
            <person name="Liu C."/>
            <person name="Yu Y."/>
            <person name="Liu S."/>
            <person name="Lin W."/>
            <person name="Guo K."/>
            <person name="Jin S."/>
            <person name="Xu P."/>
            <person name="Storey K.B."/>
            <person name="Huan P."/>
            <person name="Zhang T."/>
            <person name="Zhou Y."/>
            <person name="Zhang J."/>
            <person name="Lin C."/>
            <person name="Li X."/>
            <person name="Xing L."/>
            <person name="Huo D."/>
            <person name="Sun M."/>
            <person name="Wang L."/>
            <person name="Mercier A."/>
            <person name="Li F."/>
            <person name="Yang H."/>
            <person name="Xiang J."/>
        </authorList>
    </citation>
    <scope>NUCLEOTIDE SEQUENCE [LARGE SCALE GENOMIC DNA]</scope>
    <source>
        <strain evidence="23">Shaxun</strain>
        <tissue evidence="23">Muscle</tissue>
    </source>
</reference>
<evidence type="ECO:0000256" key="10">
    <source>
        <dbReference type="ARBA" id="ARBA00047672"/>
    </source>
</evidence>
<evidence type="ECO:0000256" key="9">
    <source>
        <dbReference type="ARBA" id="ARBA00047325"/>
    </source>
</evidence>
<comment type="similarity">
    <text evidence="1 22">Belongs to the short-chain dehydrogenases/reductases (SDR) family.</text>
</comment>
<evidence type="ECO:0000256" key="15">
    <source>
        <dbReference type="ARBA" id="ARBA00048393"/>
    </source>
</evidence>
<dbReference type="EC" id="1.1.1.232" evidence="4"/>
<comment type="catalytic activity">
    <reaction evidence="19">
        <text>resolvin D2 + NAD(+) = 16-oxoresolvin D2 + NADH + H(+)</text>
        <dbReference type="Rhea" id="RHEA:53588"/>
        <dbReference type="ChEBI" id="CHEBI:15378"/>
        <dbReference type="ChEBI" id="CHEBI:57540"/>
        <dbReference type="ChEBI" id="CHEBI:57945"/>
        <dbReference type="ChEBI" id="CHEBI:133367"/>
        <dbReference type="ChEBI" id="CHEBI:137498"/>
    </reaction>
    <physiologicalReaction direction="left-to-right" evidence="19">
        <dbReference type="Rhea" id="RHEA:53589"/>
    </physiologicalReaction>
</comment>
<proteinExistence type="inferred from homology"/>
<gene>
    <name evidence="23" type="ORF">BSL78_22475</name>
</gene>
<comment type="catalytic activity">
    <reaction evidence="21">
        <text>resolvin E1 + NAD(+) = 18-oxo-resolvin E1 + NADH + H(+)</text>
        <dbReference type="Rhea" id="RHEA:49244"/>
        <dbReference type="ChEBI" id="CHEBI:15378"/>
        <dbReference type="ChEBI" id="CHEBI:57540"/>
        <dbReference type="ChEBI" id="CHEBI:57945"/>
        <dbReference type="ChEBI" id="CHEBI:91000"/>
        <dbReference type="ChEBI" id="CHEBI:91001"/>
    </reaction>
    <physiologicalReaction direction="left-to-right" evidence="21">
        <dbReference type="Rhea" id="RHEA:49245"/>
    </physiologicalReaction>
</comment>
<dbReference type="PRINTS" id="PR00080">
    <property type="entry name" value="SDRFAMILY"/>
</dbReference>
<dbReference type="AlphaFoldDB" id="A0A2G8JY54"/>
<evidence type="ECO:0000256" key="21">
    <source>
        <dbReference type="ARBA" id="ARBA00049188"/>
    </source>
</evidence>
<dbReference type="OrthoDB" id="37659at2759"/>
<protein>
    <recommendedName>
        <fullName evidence="5">15-hydroxyprostaglandin dehydrogenase [NAD(+)]</fullName>
        <ecNumber evidence="3">1.1.1.141</ecNumber>
        <ecNumber evidence="4">1.1.1.232</ecNumber>
    </recommendedName>
    <alternativeName>
        <fullName evidence="7">Eicosanoid/docosanoid dehydrogenase [NAD(+)]</fullName>
    </alternativeName>
    <alternativeName>
        <fullName evidence="6">Prostaglandin dehydrogenase 1</fullName>
    </alternativeName>
</protein>
<dbReference type="Gene3D" id="3.40.50.720">
    <property type="entry name" value="NAD(P)-binding Rossmann-like Domain"/>
    <property type="match status" value="1"/>
</dbReference>
<comment type="catalytic activity">
    <reaction evidence="15">
        <text>resolvin D2 + NAD(+) = 7-oxoresolvin D2 + NADH + H(+)</text>
        <dbReference type="Rhea" id="RHEA:53584"/>
        <dbReference type="ChEBI" id="CHEBI:15378"/>
        <dbReference type="ChEBI" id="CHEBI:57540"/>
        <dbReference type="ChEBI" id="CHEBI:57945"/>
        <dbReference type="ChEBI" id="CHEBI:133367"/>
        <dbReference type="ChEBI" id="CHEBI:137497"/>
    </reaction>
    <physiologicalReaction direction="left-to-right" evidence="15">
        <dbReference type="Rhea" id="RHEA:53585"/>
    </physiologicalReaction>
</comment>